<dbReference type="OrthoDB" id="9804312at2"/>
<evidence type="ECO:0000256" key="3">
    <source>
        <dbReference type="ARBA" id="ARBA00022691"/>
    </source>
</evidence>
<dbReference type="GO" id="GO:0032259">
    <property type="term" value="P:methylation"/>
    <property type="evidence" value="ECO:0007669"/>
    <property type="project" value="UniProtKB-KW"/>
</dbReference>
<keyword evidence="2 5" id="KW-0808">Transferase</keyword>
<dbReference type="PANTHER" id="PTHR43464:SF19">
    <property type="entry name" value="UBIQUINONE BIOSYNTHESIS O-METHYLTRANSFERASE, MITOCHONDRIAL"/>
    <property type="match status" value="1"/>
</dbReference>
<dbReference type="GO" id="GO:0008168">
    <property type="term" value="F:methyltransferase activity"/>
    <property type="evidence" value="ECO:0007669"/>
    <property type="project" value="UniProtKB-KW"/>
</dbReference>
<dbReference type="InterPro" id="IPR029063">
    <property type="entry name" value="SAM-dependent_MTases_sf"/>
</dbReference>
<gene>
    <name evidence="5" type="ORF">H1P_660030</name>
</gene>
<proteinExistence type="predicted"/>
<dbReference type="PANTHER" id="PTHR43464">
    <property type="entry name" value="METHYLTRANSFERASE"/>
    <property type="match status" value="1"/>
</dbReference>
<dbReference type="Gene3D" id="3.40.50.150">
    <property type="entry name" value="Vaccinia Virus protein VP39"/>
    <property type="match status" value="1"/>
</dbReference>
<keyword evidence="1 5" id="KW-0489">Methyltransferase</keyword>
<dbReference type="InterPro" id="IPR041698">
    <property type="entry name" value="Methyltransf_25"/>
</dbReference>
<dbReference type="RefSeq" id="WP_144867296.1">
    <property type="nucleotide sequence ID" value="NZ_LR213825.1"/>
</dbReference>
<evidence type="ECO:0000313" key="6">
    <source>
        <dbReference type="Proteomes" id="UP000320055"/>
    </source>
</evidence>
<dbReference type="Proteomes" id="UP000320055">
    <property type="component" value="Unassembled WGS sequence"/>
</dbReference>
<dbReference type="AlphaFoldDB" id="A0A563W2R3"/>
<evidence type="ECO:0000313" key="5">
    <source>
        <dbReference type="EMBL" id="VEP17940.1"/>
    </source>
</evidence>
<evidence type="ECO:0000256" key="1">
    <source>
        <dbReference type="ARBA" id="ARBA00022603"/>
    </source>
</evidence>
<dbReference type="SUPFAM" id="SSF53335">
    <property type="entry name" value="S-adenosyl-L-methionine-dependent methyltransferases"/>
    <property type="match status" value="1"/>
</dbReference>
<keyword evidence="3" id="KW-0949">S-adenosyl-L-methionine</keyword>
<protein>
    <submittedName>
        <fullName evidence="5">Methyltransferase type 11</fullName>
    </submittedName>
</protein>
<dbReference type="Pfam" id="PF13649">
    <property type="entry name" value="Methyltransf_25"/>
    <property type="match status" value="1"/>
</dbReference>
<name>A0A563W2R3_9CYAN</name>
<keyword evidence="6" id="KW-1185">Reference proteome</keyword>
<feature type="domain" description="Methyltransferase" evidence="4">
    <location>
        <begin position="47"/>
        <end position="135"/>
    </location>
</feature>
<organism evidence="5 6">
    <name type="scientific">Hyella patelloides LEGE 07179</name>
    <dbReference type="NCBI Taxonomy" id="945734"/>
    <lineage>
        <taxon>Bacteria</taxon>
        <taxon>Bacillati</taxon>
        <taxon>Cyanobacteriota</taxon>
        <taxon>Cyanophyceae</taxon>
        <taxon>Pleurocapsales</taxon>
        <taxon>Hyellaceae</taxon>
        <taxon>Hyella</taxon>
    </lineage>
</organism>
<accession>A0A563W2R3</accession>
<reference evidence="5 6" key="1">
    <citation type="submission" date="2019-01" db="EMBL/GenBank/DDBJ databases">
        <authorList>
            <person name="Brito A."/>
        </authorList>
    </citation>
    <scope>NUCLEOTIDE SEQUENCE [LARGE SCALE GENOMIC DNA]</scope>
    <source>
        <strain evidence="5">1</strain>
    </source>
</reference>
<dbReference type="CDD" id="cd02440">
    <property type="entry name" value="AdoMet_MTases"/>
    <property type="match status" value="1"/>
</dbReference>
<evidence type="ECO:0000259" key="4">
    <source>
        <dbReference type="Pfam" id="PF13649"/>
    </source>
</evidence>
<sequence>METLPKLYTELADWWYILSSPEDYAEEAEFYRQAIISACELNPLTLLELGSGGGNNASHLKQHFEMTLVDISPEMLAISRELNPECEHIEGDMRTVRLNRQYDAVFIHDAIDYMQSASDLRSAIATAYSHCKPGGVALFAPDHTLESFQPGTTHGGCDLNNRSLRYLEWTWDREPNENTYISVMVYVMRERDKLVRCVEERHVFGLFSKNDWQRFVTEVGFKPQSIPFKHSSFEGDSRDVFLGLKQRESGKMTSK</sequence>
<dbReference type="EMBL" id="CAACVJ010000623">
    <property type="protein sequence ID" value="VEP17940.1"/>
    <property type="molecule type" value="Genomic_DNA"/>
</dbReference>
<dbReference type="Gene3D" id="2.20.130.10">
    <property type="entry name" value="CAC2371-like domains"/>
    <property type="match status" value="1"/>
</dbReference>
<evidence type="ECO:0000256" key="2">
    <source>
        <dbReference type="ARBA" id="ARBA00022679"/>
    </source>
</evidence>